<dbReference type="AlphaFoldDB" id="A0A5N7BGN1"/>
<accession>A0A5N7BGN1</accession>
<evidence type="ECO:0000313" key="2">
    <source>
        <dbReference type="Proteomes" id="UP000326198"/>
    </source>
</evidence>
<name>A0A5N7BGN1_9EURO</name>
<proteinExistence type="predicted"/>
<keyword evidence="2" id="KW-1185">Reference proteome</keyword>
<sequence length="103" mass="11723">MVCGANRAETHLKFDTLAHQIFSRRPLCRYDSAVLDRTLQNSFNSDCQLYDTTKPLVSSIRVTLIASQIKDRSLCLFSNDRAAGRLQISSAYRARVPKQKLFL</sequence>
<reference evidence="1 2" key="1">
    <citation type="submission" date="2019-04" db="EMBL/GenBank/DDBJ databases">
        <title>Friends and foes A comparative genomics studyof 23 Aspergillus species from section Flavi.</title>
        <authorList>
            <consortium name="DOE Joint Genome Institute"/>
            <person name="Kjaerbolling I."/>
            <person name="Vesth T."/>
            <person name="Frisvad J.C."/>
            <person name="Nybo J.L."/>
            <person name="Theobald S."/>
            <person name="Kildgaard S."/>
            <person name="Isbrandt T."/>
            <person name="Kuo A."/>
            <person name="Sato A."/>
            <person name="Lyhne E.K."/>
            <person name="Kogle M.E."/>
            <person name="Wiebenga A."/>
            <person name="Kun R.S."/>
            <person name="Lubbers R.J."/>
            <person name="Makela M.R."/>
            <person name="Barry K."/>
            <person name="Chovatia M."/>
            <person name="Clum A."/>
            <person name="Daum C."/>
            <person name="Haridas S."/>
            <person name="He G."/>
            <person name="LaButti K."/>
            <person name="Lipzen A."/>
            <person name="Mondo S."/>
            <person name="Riley R."/>
            <person name="Salamov A."/>
            <person name="Simmons B.A."/>
            <person name="Magnuson J.K."/>
            <person name="Henrissat B."/>
            <person name="Mortensen U.H."/>
            <person name="Larsen T.O."/>
            <person name="Devries R.P."/>
            <person name="Grigoriev I.V."/>
            <person name="Machida M."/>
            <person name="Baker S.E."/>
            <person name="Andersen M.R."/>
        </authorList>
    </citation>
    <scope>NUCLEOTIDE SEQUENCE [LARGE SCALE GENOMIC DNA]</scope>
    <source>
        <strain evidence="1 2">IBT 29228</strain>
    </source>
</reference>
<organism evidence="1 2">
    <name type="scientific">Aspergillus bertholletiae</name>
    <dbReference type="NCBI Taxonomy" id="1226010"/>
    <lineage>
        <taxon>Eukaryota</taxon>
        <taxon>Fungi</taxon>
        <taxon>Dikarya</taxon>
        <taxon>Ascomycota</taxon>
        <taxon>Pezizomycotina</taxon>
        <taxon>Eurotiomycetes</taxon>
        <taxon>Eurotiomycetidae</taxon>
        <taxon>Eurotiales</taxon>
        <taxon>Aspergillaceae</taxon>
        <taxon>Aspergillus</taxon>
        <taxon>Aspergillus subgen. Circumdati</taxon>
    </lineage>
</organism>
<protein>
    <submittedName>
        <fullName evidence="1">Uncharacterized protein</fullName>
    </submittedName>
</protein>
<dbReference type="EMBL" id="ML736176">
    <property type="protein sequence ID" value="KAE8380909.1"/>
    <property type="molecule type" value="Genomic_DNA"/>
</dbReference>
<dbReference type="Proteomes" id="UP000326198">
    <property type="component" value="Unassembled WGS sequence"/>
</dbReference>
<gene>
    <name evidence="1" type="ORF">BDV26DRAFT_279207</name>
</gene>
<evidence type="ECO:0000313" key="1">
    <source>
        <dbReference type="EMBL" id="KAE8380909.1"/>
    </source>
</evidence>